<dbReference type="Gene3D" id="1.10.287.1150">
    <property type="entry name" value="TPP helical domain"/>
    <property type="match status" value="1"/>
</dbReference>
<accession>A0A1Y2IYG7</accession>
<organism evidence="1 2">
    <name type="scientific">Trametes coccinea (strain BRFM310)</name>
    <name type="common">Pycnoporus coccineus</name>
    <dbReference type="NCBI Taxonomy" id="1353009"/>
    <lineage>
        <taxon>Eukaryota</taxon>
        <taxon>Fungi</taxon>
        <taxon>Dikarya</taxon>
        <taxon>Basidiomycota</taxon>
        <taxon>Agaricomycotina</taxon>
        <taxon>Agaricomycetes</taxon>
        <taxon>Polyporales</taxon>
        <taxon>Polyporaceae</taxon>
        <taxon>Trametes</taxon>
    </lineage>
</organism>
<dbReference type="STRING" id="1353009.A0A1Y2IYG7"/>
<dbReference type="OrthoDB" id="2797413at2759"/>
<proteinExistence type="predicted"/>
<dbReference type="Proteomes" id="UP000193067">
    <property type="component" value="Unassembled WGS sequence"/>
</dbReference>
<keyword evidence="2" id="KW-1185">Reference proteome</keyword>
<name>A0A1Y2IYG7_TRAC3</name>
<dbReference type="EMBL" id="KZ084094">
    <property type="protein sequence ID" value="OSD05012.1"/>
    <property type="molecule type" value="Genomic_DNA"/>
</dbReference>
<dbReference type="AlphaFoldDB" id="A0A1Y2IYG7"/>
<gene>
    <name evidence="1" type="ORF">PYCCODRAFT_1432751</name>
</gene>
<protein>
    <submittedName>
        <fullName evidence="1">Uncharacterized protein</fullName>
    </submittedName>
</protein>
<evidence type="ECO:0000313" key="2">
    <source>
        <dbReference type="Proteomes" id="UP000193067"/>
    </source>
</evidence>
<sequence length="117" mass="13337">MPVRHIYSGLVTSRSRCGDLETRWFVCAQCSDTPAQLKNRTENAPLLRYVDSLRTHGHRAARIDPLDLLQREEVAALNPARYGLDDPARTYDINGIIWTRPVGEDSGPEHWPLERIT</sequence>
<evidence type="ECO:0000313" key="1">
    <source>
        <dbReference type="EMBL" id="OSD05012.1"/>
    </source>
</evidence>
<reference evidence="1 2" key="1">
    <citation type="journal article" date="2015" name="Biotechnol. Biofuels">
        <title>Enhanced degradation of softwood versus hardwood by the white-rot fungus Pycnoporus coccineus.</title>
        <authorList>
            <person name="Couturier M."/>
            <person name="Navarro D."/>
            <person name="Chevret D."/>
            <person name="Henrissat B."/>
            <person name="Piumi F."/>
            <person name="Ruiz-Duenas F.J."/>
            <person name="Martinez A.T."/>
            <person name="Grigoriev I.V."/>
            <person name="Riley R."/>
            <person name="Lipzen A."/>
            <person name="Berrin J.G."/>
            <person name="Master E.R."/>
            <person name="Rosso M.N."/>
        </authorList>
    </citation>
    <scope>NUCLEOTIDE SEQUENCE [LARGE SCALE GENOMIC DNA]</scope>
    <source>
        <strain evidence="1 2">BRFM310</strain>
    </source>
</reference>